<gene>
    <name evidence="1" type="ORF">G9444_1379</name>
</gene>
<dbReference type="AlphaFoldDB" id="A0A6G9CNK9"/>
<sequence>MLSRGRIARKPHRAYDADQSRLTVALRAALDGLVVDEVIEKRCAARTERTFESFVDERGQQLERFFLAAAHRISPSM</sequence>
<name>A0A6G9CNK9_RHOER</name>
<organism evidence="1 2">
    <name type="scientific">Rhodococcus erythropolis</name>
    <name type="common">Arthrobacter picolinophilus</name>
    <dbReference type="NCBI Taxonomy" id="1833"/>
    <lineage>
        <taxon>Bacteria</taxon>
        <taxon>Bacillati</taxon>
        <taxon>Actinomycetota</taxon>
        <taxon>Actinomycetes</taxon>
        <taxon>Mycobacteriales</taxon>
        <taxon>Nocardiaceae</taxon>
        <taxon>Rhodococcus</taxon>
        <taxon>Rhodococcus erythropolis group</taxon>
    </lineage>
</organism>
<proteinExistence type="predicted"/>
<dbReference type="EMBL" id="CP050124">
    <property type="protein sequence ID" value="QIP38623.1"/>
    <property type="molecule type" value="Genomic_DNA"/>
</dbReference>
<protein>
    <submittedName>
        <fullName evidence="1">Uncharacterized protein</fullName>
    </submittedName>
</protein>
<evidence type="ECO:0000313" key="2">
    <source>
        <dbReference type="Proteomes" id="UP000502345"/>
    </source>
</evidence>
<reference evidence="1 2" key="1">
    <citation type="submission" date="2020-03" db="EMBL/GenBank/DDBJ databases">
        <title>Screen low temperature-resistant strains for efficient degradation of petroleum hydrocarbons under the low temperature.</title>
        <authorList>
            <person name="Wang Y."/>
            <person name="Chen J."/>
        </authorList>
    </citation>
    <scope>NUCLEOTIDE SEQUENCE [LARGE SCALE GENOMIC DNA]</scope>
    <source>
        <strain evidence="1 2">KB1</strain>
    </source>
</reference>
<dbReference type="Proteomes" id="UP000502345">
    <property type="component" value="Chromosome"/>
</dbReference>
<evidence type="ECO:0000313" key="1">
    <source>
        <dbReference type="EMBL" id="QIP38623.1"/>
    </source>
</evidence>
<accession>A0A6G9CNK9</accession>